<evidence type="ECO:0000256" key="9">
    <source>
        <dbReference type="ARBA" id="ARBA00048317"/>
    </source>
</evidence>
<dbReference type="InterPro" id="IPR007657">
    <property type="entry name" value="Glycosyltransferase_61"/>
</dbReference>
<reference evidence="13 14" key="1">
    <citation type="submission" date="2018-02" db="EMBL/GenBank/DDBJ databases">
        <title>Draft genome sequences of Elsinoe sp., causing black scab on jojoba.</title>
        <authorList>
            <person name="Stodart B."/>
            <person name="Jeffress S."/>
            <person name="Ash G."/>
            <person name="Arun Chinnappa K."/>
        </authorList>
    </citation>
    <scope>NUCLEOTIDE SEQUENCE [LARGE SCALE GENOMIC DNA]</scope>
    <source>
        <strain evidence="13 14">Hillstone_2</strain>
    </source>
</reference>
<keyword evidence="6" id="KW-0325">Glycoprotein</keyword>
<keyword evidence="2" id="KW-0328">Glycosyltransferase</keyword>
<evidence type="ECO:0000256" key="3">
    <source>
        <dbReference type="ARBA" id="ARBA00022679"/>
    </source>
</evidence>
<dbReference type="EC" id="2.4.1.255" evidence="1"/>
<dbReference type="EMBL" id="PTQR01000039">
    <property type="protein sequence ID" value="TKX24634.1"/>
    <property type="molecule type" value="Genomic_DNA"/>
</dbReference>
<keyword evidence="3" id="KW-0808">Transferase</keyword>
<evidence type="ECO:0000256" key="6">
    <source>
        <dbReference type="ARBA" id="ARBA00023180"/>
    </source>
</evidence>
<organism evidence="13 14">
    <name type="scientific">Elsinoe australis</name>
    <dbReference type="NCBI Taxonomy" id="40998"/>
    <lineage>
        <taxon>Eukaryota</taxon>
        <taxon>Fungi</taxon>
        <taxon>Dikarya</taxon>
        <taxon>Ascomycota</taxon>
        <taxon>Pezizomycotina</taxon>
        <taxon>Dothideomycetes</taxon>
        <taxon>Dothideomycetidae</taxon>
        <taxon>Myriangiales</taxon>
        <taxon>Elsinoaceae</taxon>
        <taxon>Elsinoe</taxon>
    </lineage>
</organism>
<gene>
    <name evidence="13" type="ORF">C1H76_3243</name>
</gene>
<feature type="region of interest" description="Disordered" evidence="11">
    <location>
        <begin position="38"/>
        <end position="102"/>
    </location>
</feature>
<keyword evidence="4" id="KW-0732">Signal</keyword>
<dbReference type="AlphaFoldDB" id="A0A4U7B8Y4"/>
<evidence type="ECO:0000256" key="11">
    <source>
        <dbReference type="SAM" id="MobiDB-lite"/>
    </source>
</evidence>
<evidence type="ECO:0000256" key="8">
    <source>
        <dbReference type="ARBA" id="ARBA00042574"/>
    </source>
</evidence>
<proteinExistence type="predicted"/>
<name>A0A4U7B8Y4_9PEZI</name>
<comment type="caution">
    <text evidence="13">The sequence shown here is derived from an EMBL/GenBank/DDBJ whole genome shotgun (WGS) entry which is preliminary data.</text>
</comment>
<evidence type="ECO:0000256" key="1">
    <source>
        <dbReference type="ARBA" id="ARBA00011970"/>
    </source>
</evidence>
<protein>
    <recommendedName>
        <fullName evidence="7">EGF domain-specific O-linked N-acetylglucosamine transferase</fullName>
        <ecNumber evidence="1">2.4.1.255</ecNumber>
    </recommendedName>
    <alternativeName>
        <fullName evidence="8">Extracellular O-linked N-acetylglucosamine transferase</fullName>
    </alternativeName>
</protein>
<evidence type="ECO:0000313" key="13">
    <source>
        <dbReference type="EMBL" id="TKX24634.1"/>
    </source>
</evidence>
<evidence type="ECO:0000256" key="10">
    <source>
        <dbReference type="ARBA" id="ARBA00049432"/>
    </source>
</evidence>
<dbReference type="Pfam" id="PF04577">
    <property type="entry name" value="Glyco_transf_61"/>
    <property type="match status" value="1"/>
</dbReference>
<dbReference type="PANTHER" id="PTHR20961">
    <property type="entry name" value="GLYCOSYLTRANSFERASE"/>
    <property type="match status" value="1"/>
</dbReference>
<evidence type="ECO:0000256" key="4">
    <source>
        <dbReference type="ARBA" id="ARBA00022729"/>
    </source>
</evidence>
<evidence type="ECO:0000256" key="2">
    <source>
        <dbReference type="ARBA" id="ARBA00022676"/>
    </source>
</evidence>
<evidence type="ECO:0000256" key="7">
    <source>
        <dbReference type="ARBA" id="ARBA00040944"/>
    </source>
</evidence>
<evidence type="ECO:0000256" key="5">
    <source>
        <dbReference type="ARBA" id="ARBA00022824"/>
    </source>
</evidence>
<dbReference type="PANTHER" id="PTHR20961:SF148">
    <property type="entry name" value="EGF DOMAIN-SPECIFIC O-LINKED N-ACETYLGLUCOSAMINE TRANSFERASE"/>
    <property type="match status" value="1"/>
</dbReference>
<dbReference type="GO" id="GO:0097363">
    <property type="term" value="F:protein O-acetylglucosaminyltransferase activity"/>
    <property type="evidence" value="ECO:0007669"/>
    <property type="project" value="UniProtKB-EC"/>
</dbReference>
<evidence type="ECO:0000313" key="14">
    <source>
        <dbReference type="Proteomes" id="UP000308133"/>
    </source>
</evidence>
<dbReference type="Proteomes" id="UP000308133">
    <property type="component" value="Unassembled WGS sequence"/>
</dbReference>
<feature type="domain" description="Glycosyltransferase 61 catalytic" evidence="12">
    <location>
        <begin position="352"/>
        <end position="453"/>
    </location>
</feature>
<feature type="compositionally biased region" description="Polar residues" evidence="11">
    <location>
        <begin position="82"/>
        <end position="98"/>
    </location>
</feature>
<keyword evidence="5" id="KW-0256">Endoplasmic reticulum</keyword>
<sequence length="532" mass="60274">MLLTRPSTKHRTKSYIILAATLTALFLYVQIRSSHSAAPAGPHLHSTWSKPTPEGPYARTQADDALGNDSPRTSYGPALPADSTSTANSDTPTSTEISNVFPADYGPGPRNNFCEDRYGADFLRRYASNHTEFCSDGLSSLQCFYGKRGEYAPHPFDYFCVAQGVAVTDGKMQMSCQLSEEKKAEIESFPEYMYWTGVRKILDGHFEMGNDQSVKSKLQSLQCGSKDKRRSEKSTAVLFMRDTGANMWHSLMEVMVYYMSLDILSIARDENGEPYFVEKEDTNDMQVIWTDDVAPGPYSDLWSLYSSKPTIHINDVDPETSCFDRVIIPLPGHTNPLWEGDWHTLDCTNSTLLDAFRRRVLRHLHIDEPEKSEDDQLVVTILNRRKTRQLPGLEHFLDLLQKKYPKVTFQLLDLSATSFVDSLSIYRDTDVLVGTHGAGLTGQMFMPDRKSVVEFLPPKFWHRGFRNLASLMGHRYFSLHGAEAPEDEEGDWRRPPVRIDEKRFMRVVDMAIKAQANIGRLNHDADVDGVLD</sequence>
<dbReference type="InterPro" id="IPR049625">
    <property type="entry name" value="Glyco_transf_61_cat"/>
</dbReference>
<comment type="catalytic activity">
    <reaction evidence="9">
        <text>L-seryl-[protein] + UDP-N-acetyl-alpha-D-glucosamine = 3-O-(N-acetyl-beta-D-glucosaminyl)-L-seryl-[protein] + UDP + H(+)</text>
        <dbReference type="Rhea" id="RHEA:48904"/>
        <dbReference type="Rhea" id="RHEA-COMP:9863"/>
        <dbReference type="Rhea" id="RHEA-COMP:12251"/>
        <dbReference type="ChEBI" id="CHEBI:15378"/>
        <dbReference type="ChEBI" id="CHEBI:29999"/>
        <dbReference type="ChEBI" id="CHEBI:57705"/>
        <dbReference type="ChEBI" id="CHEBI:58223"/>
        <dbReference type="ChEBI" id="CHEBI:90838"/>
        <dbReference type="EC" id="2.4.1.255"/>
    </reaction>
</comment>
<accession>A0A4U7B8Y4</accession>
<comment type="catalytic activity">
    <reaction evidence="10">
        <text>L-threonyl-[protein] + UDP-N-acetyl-alpha-D-glucosamine = 3-O-(N-acetyl-beta-D-glucosaminyl)-L-threonyl-[protein] + UDP + H(+)</text>
        <dbReference type="Rhea" id="RHEA:48908"/>
        <dbReference type="Rhea" id="RHEA-COMP:11060"/>
        <dbReference type="Rhea" id="RHEA-COMP:12252"/>
        <dbReference type="ChEBI" id="CHEBI:15378"/>
        <dbReference type="ChEBI" id="CHEBI:30013"/>
        <dbReference type="ChEBI" id="CHEBI:57705"/>
        <dbReference type="ChEBI" id="CHEBI:58223"/>
        <dbReference type="ChEBI" id="CHEBI:90840"/>
        <dbReference type="EC" id="2.4.1.255"/>
    </reaction>
</comment>
<dbReference type="GO" id="GO:0005788">
    <property type="term" value="C:endoplasmic reticulum lumen"/>
    <property type="evidence" value="ECO:0007669"/>
    <property type="project" value="TreeGrafter"/>
</dbReference>
<evidence type="ECO:0000259" key="12">
    <source>
        <dbReference type="Pfam" id="PF04577"/>
    </source>
</evidence>